<accession>A0A385FV55</accession>
<dbReference type="EMBL" id="MH687386">
    <property type="protein sequence ID" value="AXV45572.1"/>
    <property type="molecule type" value="Genomic_DNA"/>
</dbReference>
<gene>
    <name evidence="2" type="ORF">TRI11_00014</name>
    <name evidence="3" type="ORF">TRI7_00034</name>
</gene>
<evidence type="ECO:0000256" key="1">
    <source>
        <dbReference type="SAM" id="MobiDB-lite"/>
    </source>
</evidence>
<name>A0A385FV55_9ZZZZ</name>
<feature type="compositionally biased region" description="Low complexity" evidence="1">
    <location>
        <begin position="125"/>
        <end position="145"/>
    </location>
</feature>
<organism evidence="2">
    <name type="scientific">uncultured organism</name>
    <dbReference type="NCBI Taxonomy" id="155900"/>
    <lineage>
        <taxon>unclassified sequences</taxon>
        <taxon>environmental samples</taxon>
    </lineage>
</organism>
<evidence type="ECO:0000313" key="2">
    <source>
        <dbReference type="EMBL" id="AXV45572.1"/>
    </source>
</evidence>
<feature type="region of interest" description="Disordered" evidence="1">
    <location>
        <begin position="84"/>
        <end position="145"/>
    </location>
</feature>
<sequence>MKLDECIDKGGIREGAVAGEPDNLAGAKGLRRQMKALQHVVQGAAKTGNIQLCAERRYGEIIGLVTGGDHQLIQSGRALEPFNLAGEHGGAEQGLEHLARQPAGAGSGLQDTEDHDELQSAGLMRAGSSQARAASASSWQGCRWA</sequence>
<protein>
    <submittedName>
        <fullName evidence="2">Uncharacterized protein</fullName>
    </submittedName>
</protein>
<reference evidence="2" key="1">
    <citation type="submission" date="2018-07" db="EMBL/GenBank/DDBJ databases">
        <title>Functional screening for triclosan resistance in a wastewater metagenome and isolates of Escherichia coli and Enterococcus spp. from a large Canadian healthcare region.</title>
        <authorList>
            <person name="Cameron A."/>
            <person name="Barbieri R."/>
            <person name="Read R.R."/>
            <person name="Church D.L."/>
            <person name="Adator E.H."/>
            <person name="McAllister T.A."/>
        </authorList>
    </citation>
    <scope>NUCLEOTIDE SEQUENCE</scope>
</reference>
<evidence type="ECO:0000313" key="3">
    <source>
        <dbReference type="EMBL" id="AXV45683.1"/>
    </source>
</evidence>
<proteinExistence type="predicted"/>
<dbReference type="AlphaFoldDB" id="A0A385FV55"/>
<dbReference type="EMBL" id="MH687390">
    <property type="protein sequence ID" value="AXV45683.1"/>
    <property type="molecule type" value="Genomic_DNA"/>
</dbReference>